<dbReference type="AlphaFoldDB" id="A0A2M7T5F8"/>
<evidence type="ECO:0000313" key="2">
    <source>
        <dbReference type="EMBL" id="PIZ35431.1"/>
    </source>
</evidence>
<dbReference type="InterPro" id="IPR029055">
    <property type="entry name" value="Ntn_hydrolases_N"/>
</dbReference>
<proteinExistence type="predicted"/>
<dbReference type="InterPro" id="IPR017932">
    <property type="entry name" value="GATase_2_dom"/>
</dbReference>
<organism evidence="2 3">
    <name type="scientific">Candidatus Aquicultor secundus</name>
    <dbReference type="NCBI Taxonomy" id="1973895"/>
    <lineage>
        <taxon>Bacteria</taxon>
        <taxon>Bacillati</taxon>
        <taxon>Actinomycetota</taxon>
        <taxon>Candidatus Aquicultoria</taxon>
        <taxon>Candidatus Aquicultorales</taxon>
        <taxon>Candidatus Aquicultoraceae</taxon>
        <taxon>Candidatus Aquicultor</taxon>
    </lineage>
</organism>
<dbReference type="PROSITE" id="PS51278">
    <property type="entry name" value="GATASE_TYPE_2"/>
    <property type="match status" value="1"/>
</dbReference>
<reference evidence="3" key="1">
    <citation type="submission" date="2017-09" db="EMBL/GenBank/DDBJ databases">
        <title>Depth-based differentiation of microbial function through sediment-hosted aquifers and enrichment of novel symbionts in the deep terrestrial subsurface.</title>
        <authorList>
            <person name="Probst A.J."/>
            <person name="Ladd B."/>
            <person name="Jarett J.K."/>
            <person name="Geller-Mcgrath D.E."/>
            <person name="Sieber C.M.K."/>
            <person name="Emerson J.B."/>
            <person name="Anantharaman K."/>
            <person name="Thomas B.C."/>
            <person name="Malmstrom R."/>
            <person name="Stieglmeier M."/>
            <person name="Klingl A."/>
            <person name="Woyke T."/>
            <person name="Ryan C.M."/>
            <person name="Banfield J.F."/>
        </authorList>
    </citation>
    <scope>NUCLEOTIDE SEQUENCE [LARGE SCALE GENOMIC DNA]</scope>
</reference>
<protein>
    <recommendedName>
        <fullName evidence="1">Glutamine amidotransferase type-2 domain-containing protein</fullName>
    </recommendedName>
</protein>
<comment type="caution">
    <text evidence="2">The sequence shown here is derived from an EMBL/GenBank/DDBJ whole genome shotgun (WGS) entry which is preliminary data.</text>
</comment>
<sequence length="259" mass="29398">MEGRKYRGNYRRNISGCGLAGMMSEDGRLMSGEPIIRAMEVLHDRANGLGGGFAAYGIYPHKKEFYALHIMYDDIRAKEATDVLLDERFEIDSEETIPTRKTPGIGKSPLLWRYFVTPKADRCTTDTCEEDFVIDAVMHINEKVEGAFIFSSGKNMGAFKAVGFPEDVGRFYRLDEYEAYTWIGHGRFPTNTPGWWGGAHPFTILDWALVHNGEISSYGINKRYLEMFGYKCTMLTDTEVGAYAFDLLLRKHKLPVEIA</sequence>
<dbReference type="EMBL" id="PFNG01000241">
    <property type="protein sequence ID" value="PIZ35431.1"/>
    <property type="molecule type" value="Genomic_DNA"/>
</dbReference>
<evidence type="ECO:0000259" key="1">
    <source>
        <dbReference type="PROSITE" id="PS51278"/>
    </source>
</evidence>
<gene>
    <name evidence="2" type="ORF">COY37_10405</name>
</gene>
<dbReference type="Pfam" id="PF00310">
    <property type="entry name" value="GATase_2"/>
    <property type="match status" value="1"/>
</dbReference>
<evidence type="ECO:0000313" key="3">
    <source>
        <dbReference type="Proteomes" id="UP000230956"/>
    </source>
</evidence>
<dbReference type="SUPFAM" id="SSF56235">
    <property type="entry name" value="N-terminal nucleophile aminohydrolases (Ntn hydrolases)"/>
    <property type="match status" value="1"/>
</dbReference>
<name>A0A2M7T5F8_9ACTN</name>
<dbReference type="Proteomes" id="UP000230956">
    <property type="component" value="Unassembled WGS sequence"/>
</dbReference>
<feature type="domain" description="Glutamine amidotransferase type-2" evidence="1">
    <location>
        <begin position="17"/>
        <end position="259"/>
    </location>
</feature>
<accession>A0A2M7T5F8</accession>
<feature type="non-terminal residue" evidence="2">
    <location>
        <position position="259"/>
    </location>
</feature>
<dbReference type="Gene3D" id="3.60.20.10">
    <property type="entry name" value="Glutamine Phosphoribosylpyrophosphate, subunit 1, domain 1"/>
    <property type="match status" value="1"/>
</dbReference>